<dbReference type="KEGG" id="dla:I6G47_32440"/>
<dbReference type="InterPro" id="IPR011344">
    <property type="entry name" value="ssDNA-bd"/>
</dbReference>
<dbReference type="InterPro" id="IPR000424">
    <property type="entry name" value="Primosome_PriB/ssb"/>
</dbReference>
<gene>
    <name evidence="5" type="primary">ssb</name>
    <name evidence="5" type="ORF">I6G47_32440</name>
    <name evidence="6" type="ORF">SAMN05421547_108240</name>
</gene>
<dbReference type="Pfam" id="PF00436">
    <property type="entry name" value="SSB"/>
    <property type="match status" value="1"/>
</dbReference>
<dbReference type="EMBL" id="CP065749">
    <property type="protein sequence ID" value="QPS84864.1"/>
    <property type="molecule type" value="Genomic_DNA"/>
</dbReference>
<dbReference type="CDD" id="cd04496">
    <property type="entry name" value="SSB_OBF"/>
    <property type="match status" value="1"/>
</dbReference>
<dbReference type="InterPro" id="IPR012340">
    <property type="entry name" value="NA-bd_OB-fold"/>
</dbReference>
<dbReference type="PANTHER" id="PTHR10302:SF0">
    <property type="entry name" value="SINGLE-STRANDED DNA-BINDING PROTEIN, MITOCHONDRIAL"/>
    <property type="match status" value="1"/>
</dbReference>
<dbReference type="Gene3D" id="2.40.50.140">
    <property type="entry name" value="Nucleic acid-binding proteins"/>
    <property type="match status" value="1"/>
</dbReference>
<dbReference type="NCBIfam" id="TIGR00621">
    <property type="entry name" value="ssb"/>
    <property type="match status" value="1"/>
</dbReference>
<evidence type="ECO:0000256" key="3">
    <source>
        <dbReference type="RuleBase" id="RU000524"/>
    </source>
</evidence>
<dbReference type="GO" id="GO:0006260">
    <property type="term" value="P:DNA replication"/>
    <property type="evidence" value="ECO:0007669"/>
    <property type="project" value="InterPro"/>
</dbReference>
<dbReference type="Proteomes" id="UP000595064">
    <property type="component" value="Plasmid unnamed"/>
</dbReference>
<dbReference type="RefSeq" id="WP_074922004.1">
    <property type="nucleotide sequence ID" value="NZ_CP065749.1"/>
</dbReference>
<evidence type="ECO:0000313" key="6">
    <source>
        <dbReference type="EMBL" id="SDY85671.1"/>
    </source>
</evidence>
<dbReference type="Proteomes" id="UP000183417">
    <property type="component" value="Unassembled WGS sequence"/>
</dbReference>
<feature type="compositionally biased region" description="Basic and acidic residues" evidence="4">
    <location>
        <begin position="143"/>
        <end position="154"/>
    </location>
</feature>
<keyword evidence="5" id="KW-0614">Plasmid</keyword>
<organism evidence="6 7">
    <name type="scientific">Delftia lacustris</name>
    <dbReference type="NCBI Taxonomy" id="558537"/>
    <lineage>
        <taxon>Bacteria</taxon>
        <taxon>Pseudomonadati</taxon>
        <taxon>Pseudomonadota</taxon>
        <taxon>Betaproteobacteria</taxon>
        <taxon>Burkholderiales</taxon>
        <taxon>Comamonadaceae</taxon>
        <taxon>Delftia</taxon>
    </lineage>
</organism>
<dbReference type="EMBL" id="FNPE01000008">
    <property type="protein sequence ID" value="SDY85671.1"/>
    <property type="molecule type" value="Genomic_DNA"/>
</dbReference>
<protein>
    <recommendedName>
        <fullName evidence="2 3">Single-stranded DNA-binding protein</fullName>
    </recommendedName>
</protein>
<reference evidence="6 7" key="1">
    <citation type="submission" date="2016-10" db="EMBL/GenBank/DDBJ databases">
        <authorList>
            <person name="de Groot N.N."/>
        </authorList>
    </citation>
    <scope>NUCLEOTIDE SEQUENCE [LARGE SCALE GENOMIC DNA]</scope>
    <source>
        <strain evidence="6 7">LMG 24775</strain>
    </source>
</reference>
<sequence>MSFSLNKQTIIGNLGRDPEIIQRGDFRIGVLNVATTESWKDKATDEWRNLVTWHRVILRNGDVDYAEKNLRKGDSVYVEGVTRHRAWKDGDEQERITTEINAQELRLHARVAPRSADAPSLARRNAAPTGPQSQPQQDDDERPEGPAHGGHDEAYGDPTRTVF</sequence>
<dbReference type="PANTHER" id="PTHR10302">
    <property type="entry name" value="SINGLE-STRANDED DNA-BINDING PROTEIN"/>
    <property type="match status" value="1"/>
</dbReference>
<dbReference type="SUPFAM" id="SSF50249">
    <property type="entry name" value="Nucleic acid-binding proteins"/>
    <property type="match status" value="1"/>
</dbReference>
<keyword evidence="1 2" id="KW-0238">DNA-binding</keyword>
<dbReference type="PIRSF" id="PIRSF002070">
    <property type="entry name" value="SSB"/>
    <property type="match status" value="1"/>
</dbReference>
<evidence type="ECO:0000256" key="4">
    <source>
        <dbReference type="SAM" id="MobiDB-lite"/>
    </source>
</evidence>
<dbReference type="GO" id="GO:0009295">
    <property type="term" value="C:nucleoid"/>
    <property type="evidence" value="ECO:0007669"/>
    <property type="project" value="TreeGrafter"/>
</dbReference>
<evidence type="ECO:0000313" key="7">
    <source>
        <dbReference type="Proteomes" id="UP000183417"/>
    </source>
</evidence>
<reference evidence="5 8" key="2">
    <citation type="submission" date="2020-12" db="EMBL/GenBank/DDBJ databases">
        <title>FDA dAtabase for Regulatory Grade micrObial Sequences (FDA-ARGOS): Supporting development and validation of Infectious Disease Dx tests.</title>
        <authorList>
            <person name="Sproer C."/>
            <person name="Gronow S."/>
            <person name="Severitt S."/>
            <person name="Schroder I."/>
            <person name="Tallon L."/>
            <person name="Sadzewicz L."/>
            <person name="Zhao X."/>
            <person name="Boylan J."/>
            <person name="Ott S."/>
            <person name="Bowen H."/>
            <person name="Vavikolanu K."/>
            <person name="Mehta A."/>
            <person name="Aluvathingal J."/>
            <person name="Nadendla S."/>
            <person name="Lowell S."/>
            <person name="Myers T."/>
            <person name="Yan Y."/>
            <person name="Sichtig H."/>
        </authorList>
    </citation>
    <scope>NUCLEOTIDE SEQUENCE [LARGE SCALE GENOMIC DNA]</scope>
    <source>
        <strain evidence="5 8">FDAARGOS_890</strain>
        <plasmid evidence="5 8">unnamed</plasmid>
    </source>
</reference>
<dbReference type="GeneID" id="94689048"/>
<geneLocation type="plasmid" evidence="5 8">
    <name>unnamed</name>
</geneLocation>
<evidence type="ECO:0000256" key="2">
    <source>
        <dbReference type="PIRNR" id="PIRNR002070"/>
    </source>
</evidence>
<feature type="region of interest" description="Disordered" evidence="4">
    <location>
        <begin position="107"/>
        <end position="163"/>
    </location>
</feature>
<dbReference type="GO" id="GO:0003697">
    <property type="term" value="F:single-stranded DNA binding"/>
    <property type="evidence" value="ECO:0007669"/>
    <property type="project" value="InterPro"/>
</dbReference>
<proteinExistence type="predicted"/>
<evidence type="ECO:0000313" key="5">
    <source>
        <dbReference type="EMBL" id="QPS84864.1"/>
    </source>
</evidence>
<name>A0A1H3N9P1_9BURK</name>
<evidence type="ECO:0000256" key="1">
    <source>
        <dbReference type="ARBA" id="ARBA00023125"/>
    </source>
</evidence>
<keyword evidence="8" id="KW-1185">Reference proteome</keyword>
<evidence type="ECO:0000313" key="8">
    <source>
        <dbReference type="Proteomes" id="UP000595064"/>
    </source>
</evidence>
<dbReference type="PROSITE" id="PS50935">
    <property type="entry name" value="SSB"/>
    <property type="match status" value="1"/>
</dbReference>
<dbReference type="AlphaFoldDB" id="A0A1H3N9P1"/>
<accession>A0A1H3N9P1</accession>